<evidence type="ECO:0000313" key="1">
    <source>
        <dbReference type="EMBL" id="AXY72467.1"/>
    </source>
</evidence>
<reference evidence="1 2" key="1">
    <citation type="submission" date="2018-09" db="EMBL/GenBank/DDBJ databases">
        <title>Genome sequencing of strain 6GH32-13.</title>
        <authorList>
            <person name="Weon H.-Y."/>
            <person name="Heo J."/>
            <person name="Kwon S.-W."/>
        </authorList>
    </citation>
    <scope>NUCLEOTIDE SEQUENCE [LARGE SCALE GENOMIC DNA]</scope>
    <source>
        <strain evidence="1 2">5GH32-13</strain>
    </source>
</reference>
<name>A0A3B7MFW0_9BACT</name>
<sequence length="242" mass="26951">MNRMLGIVAVAALIGAMACRKSGKDKTANLVINLQQSAITINQVDSADVVFRKIGTNTQVRERFVKSMQNLEAPLQSLAPGTWNADIEVYTKAVNQQSNQFVIIKPIQVTEQVADTQVPGPGATSGNGWLKRHVKASPGNEVVLIIPDDVYDSYFEVRSKEQGLHAFGIQREAINVNYVVDLKTWACTNTCLNAEGRIADINHFMPFTQTILAEPWTRNDISISVFNNKSEELLNYKRTWNK</sequence>
<gene>
    <name evidence="1" type="ORF">D3H65_00070</name>
</gene>
<dbReference type="Proteomes" id="UP000263900">
    <property type="component" value="Chromosome"/>
</dbReference>
<accession>A0A3B7MFW0</accession>
<organism evidence="1 2">
    <name type="scientific">Paraflavitalea soli</name>
    <dbReference type="NCBI Taxonomy" id="2315862"/>
    <lineage>
        <taxon>Bacteria</taxon>
        <taxon>Pseudomonadati</taxon>
        <taxon>Bacteroidota</taxon>
        <taxon>Chitinophagia</taxon>
        <taxon>Chitinophagales</taxon>
        <taxon>Chitinophagaceae</taxon>
        <taxon>Paraflavitalea</taxon>
    </lineage>
</organism>
<dbReference type="RefSeq" id="WP_119048305.1">
    <property type="nucleotide sequence ID" value="NZ_CP032157.1"/>
</dbReference>
<protein>
    <submittedName>
        <fullName evidence="1">Uncharacterized protein</fullName>
    </submittedName>
</protein>
<keyword evidence="2" id="KW-1185">Reference proteome</keyword>
<dbReference type="AlphaFoldDB" id="A0A3B7MFW0"/>
<dbReference type="KEGG" id="pseg:D3H65_00070"/>
<dbReference type="PROSITE" id="PS51257">
    <property type="entry name" value="PROKAR_LIPOPROTEIN"/>
    <property type="match status" value="1"/>
</dbReference>
<evidence type="ECO:0000313" key="2">
    <source>
        <dbReference type="Proteomes" id="UP000263900"/>
    </source>
</evidence>
<dbReference type="EMBL" id="CP032157">
    <property type="protein sequence ID" value="AXY72467.1"/>
    <property type="molecule type" value="Genomic_DNA"/>
</dbReference>
<proteinExistence type="predicted"/>